<dbReference type="RefSeq" id="WP_099018490.1">
    <property type="nucleotide sequence ID" value="NZ_NIHB01000001.1"/>
</dbReference>
<dbReference type="EMBL" id="SNZB01000003">
    <property type="protein sequence ID" value="TDR20661.1"/>
    <property type="molecule type" value="Genomic_DNA"/>
</dbReference>
<dbReference type="OrthoDB" id="61481at2"/>
<dbReference type="InterPro" id="IPR052698">
    <property type="entry name" value="MoCofactor_Util/Proc"/>
</dbReference>
<proteinExistence type="predicted"/>
<dbReference type="InterPro" id="IPR014308">
    <property type="entry name" value="Xanthine_DH_XdhC"/>
</dbReference>
<evidence type="ECO:0000313" key="3">
    <source>
        <dbReference type="EMBL" id="TDR20661.1"/>
    </source>
</evidence>
<evidence type="ECO:0000313" key="4">
    <source>
        <dbReference type="Proteomes" id="UP000295724"/>
    </source>
</evidence>
<feature type="domain" description="XdhC Rossmann" evidence="2">
    <location>
        <begin position="115"/>
        <end position="256"/>
    </location>
</feature>
<keyword evidence="4" id="KW-1185">Reference proteome</keyword>
<dbReference type="AlphaFoldDB" id="A0A4V3DI42"/>
<accession>A0A4V3DI42</accession>
<dbReference type="PANTHER" id="PTHR30388:SF6">
    <property type="entry name" value="XANTHINE DEHYDROGENASE SUBUNIT A-RELATED"/>
    <property type="match status" value="1"/>
</dbReference>
<gene>
    <name evidence="3" type="ORF">C8D91_1637</name>
</gene>
<name>A0A4V3DI42_9GAMM</name>
<evidence type="ECO:0000259" key="1">
    <source>
        <dbReference type="Pfam" id="PF02625"/>
    </source>
</evidence>
<dbReference type="InterPro" id="IPR027051">
    <property type="entry name" value="XdhC_Rossmann_dom"/>
</dbReference>
<comment type="caution">
    <text evidence="3">The sequence shown here is derived from an EMBL/GenBank/DDBJ whole genome shotgun (WGS) entry which is preliminary data.</text>
</comment>
<dbReference type="Pfam" id="PF13478">
    <property type="entry name" value="XdhC_C"/>
    <property type="match status" value="1"/>
</dbReference>
<dbReference type="Gene3D" id="3.40.50.720">
    <property type="entry name" value="NAD(P)-binding Rossmann-like Domain"/>
    <property type="match status" value="1"/>
</dbReference>
<sequence>MSRYLLHHQSIQQLISQHVNFVSVVITQMQGSAPQEPGAKMLVIADSTDSPYEGTIGGGRLELFAITHAKKLLAENHASNTQTLDLNLQSDIGMTCGGVVQLFFEVYRHDQWNIAVFGAGHVAQALIPLLLTLSCQVQCIDNREAWTNKLPKHPALTTITHNDMTQVVKRLPKNSYIISVTQGHCEDVKIIQHILADRTPPYIGIIGSDSKSVLLKKELLAAGVSSQMTAKIHCPIGLPLGQDIPAEIAISIAAQLIQFRDNNQPS</sequence>
<dbReference type="Pfam" id="PF02625">
    <property type="entry name" value="XdhC_CoxI"/>
    <property type="match status" value="1"/>
</dbReference>
<evidence type="ECO:0000259" key="2">
    <source>
        <dbReference type="Pfam" id="PF13478"/>
    </source>
</evidence>
<protein>
    <submittedName>
        <fullName evidence="3">Molybdenum cofactor sulfurylase</fullName>
    </submittedName>
</protein>
<dbReference type="PANTHER" id="PTHR30388">
    <property type="entry name" value="ALDEHYDE OXIDOREDUCTASE MOLYBDENUM COFACTOR ASSEMBLY PROTEIN"/>
    <property type="match status" value="1"/>
</dbReference>
<dbReference type="NCBIfam" id="TIGR02964">
    <property type="entry name" value="xanthine_xdhC"/>
    <property type="match status" value="1"/>
</dbReference>
<dbReference type="Proteomes" id="UP000295724">
    <property type="component" value="Unassembled WGS sequence"/>
</dbReference>
<organism evidence="3 4">
    <name type="scientific">Marinicella litoralis</name>
    <dbReference type="NCBI Taxonomy" id="644220"/>
    <lineage>
        <taxon>Bacteria</taxon>
        <taxon>Pseudomonadati</taxon>
        <taxon>Pseudomonadota</taxon>
        <taxon>Gammaproteobacteria</taxon>
        <taxon>Lysobacterales</taxon>
        <taxon>Marinicellaceae</taxon>
        <taxon>Marinicella</taxon>
    </lineage>
</organism>
<reference evidence="3 4" key="1">
    <citation type="submission" date="2019-03" db="EMBL/GenBank/DDBJ databases">
        <title>Genomic Encyclopedia of Type Strains, Phase IV (KMG-IV): sequencing the most valuable type-strain genomes for metagenomic binning, comparative biology and taxonomic classification.</title>
        <authorList>
            <person name="Goeker M."/>
        </authorList>
    </citation>
    <scope>NUCLEOTIDE SEQUENCE [LARGE SCALE GENOMIC DNA]</scope>
    <source>
        <strain evidence="3 4">DSM 25488</strain>
    </source>
</reference>
<dbReference type="InterPro" id="IPR003777">
    <property type="entry name" value="XdhC_CoxI"/>
</dbReference>
<feature type="domain" description="XdhC- CoxI" evidence="1">
    <location>
        <begin position="15"/>
        <end position="79"/>
    </location>
</feature>